<accession>K1S0U6</accession>
<proteinExistence type="predicted"/>
<organism evidence="1">
    <name type="scientific">human gut metagenome</name>
    <dbReference type="NCBI Taxonomy" id="408170"/>
    <lineage>
        <taxon>unclassified sequences</taxon>
        <taxon>metagenomes</taxon>
        <taxon>organismal metagenomes</taxon>
    </lineage>
</organism>
<sequence>MSIYDNVAYGPRTHGVRSHAKLDDIVGA</sequence>
<protein>
    <submittedName>
        <fullName evidence="1">Uncharacterized protein</fullName>
    </submittedName>
</protein>
<feature type="non-terminal residue" evidence="1">
    <location>
        <position position="28"/>
    </location>
</feature>
<reference evidence="1" key="1">
    <citation type="journal article" date="2013" name="Environ. Microbiol.">
        <title>Microbiota from the distal guts of lean and obese adolescents exhibit partial functional redundancy besides clear differences in community structure.</title>
        <authorList>
            <person name="Ferrer M."/>
            <person name="Ruiz A."/>
            <person name="Lanza F."/>
            <person name="Haange S.B."/>
            <person name="Oberbach A."/>
            <person name="Till H."/>
            <person name="Bargiela R."/>
            <person name="Campoy C."/>
            <person name="Segura M.T."/>
            <person name="Richter M."/>
            <person name="von Bergen M."/>
            <person name="Seifert J."/>
            <person name="Suarez A."/>
        </authorList>
    </citation>
    <scope>NUCLEOTIDE SEQUENCE</scope>
</reference>
<dbReference type="AlphaFoldDB" id="K1S0U6"/>
<evidence type="ECO:0000313" key="1">
    <source>
        <dbReference type="EMBL" id="EKC47370.1"/>
    </source>
</evidence>
<comment type="caution">
    <text evidence="1">The sequence shown here is derived from an EMBL/GenBank/DDBJ whole genome shotgun (WGS) entry which is preliminary data.</text>
</comment>
<dbReference type="EMBL" id="AJWY01013347">
    <property type="protein sequence ID" value="EKC47370.1"/>
    <property type="molecule type" value="Genomic_DNA"/>
</dbReference>
<name>K1S0U6_9ZZZZ</name>
<gene>
    <name evidence="1" type="ORF">LEA_19408</name>
</gene>